<evidence type="ECO:0000313" key="1">
    <source>
        <dbReference type="EMBL" id="ASO06914.1"/>
    </source>
</evidence>
<dbReference type="Proteomes" id="UP000204551">
    <property type="component" value="Chromosome"/>
</dbReference>
<sequence>MQNIGNPIGTKNSTLTKVTDLNGCPIEVIDLDEAIGITAQYKGYRHEDKRYSDFDKKLRAYWRDMYEKLTAIKERLNNN</sequence>
<protein>
    <submittedName>
        <fullName evidence="1">3-isopropylmalate dehydratase</fullName>
    </submittedName>
</protein>
<gene>
    <name evidence="1" type="ORF">AREALGSMS7_03493</name>
</gene>
<dbReference type="AlphaFoldDB" id="A0A221V003"/>
<dbReference type="KEGG" id="aalg:AREALGSMS7_03493"/>
<reference evidence="1 2" key="1">
    <citation type="submission" date="2017-07" db="EMBL/GenBank/DDBJ databases">
        <title>Genome Sequence of Arenibacter algicola Strain SMS7 Isolated from a culture of the Diatom Skeletonema marinoi.</title>
        <authorList>
            <person name="Topel M."/>
            <person name="Pinder M.I.M."/>
            <person name="Johansson O.N."/>
            <person name="Kourtchenko O."/>
            <person name="Godhe A."/>
            <person name="Clarke A.K."/>
        </authorList>
    </citation>
    <scope>NUCLEOTIDE SEQUENCE [LARGE SCALE GENOMIC DNA]</scope>
    <source>
        <strain evidence="1 2">SMS7</strain>
    </source>
</reference>
<name>A0A221V003_9FLAO</name>
<accession>A0A221V003</accession>
<proteinExistence type="predicted"/>
<evidence type="ECO:0000313" key="2">
    <source>
        <dbReference type="Proteomes" id="UP000204551"/>
    </source>
</evidence>
<dbReference type="EMBL" id="CP022515">
    <property type="protein sequence ID" value="ASO06914.1"/>
    <property type="molecule type" value="Genomic_DNA"/>
</dbReference>
<dbReference type="RefSeq" id="WP_232513970.1">
    <property type="nucleotide sequence ID" value="NZ_CP022515.1"/>
</dbReference>
<organism evidence="1 2">
    <name type="scientific">Arenibacter algicola</name>
    <dbReference type="NCBI Taxonomy" id="616991"/>
    <lineage>
        <taxon>Bacteria</taxon>
        <taxon>Pseudomonadati</taxon>
        <taxon>Bacteroidota</taxon>
        <taxon>Flavobacteriia</taxon>
        <taxon>Flavobacteriales</taxon>
        <taxon>Flavobacteriaceae</taxon>
        <taxon>Arenibacter</taxon>
    </lineage>
</organism>